<dbReference type="PANTHER" id="PTHR47966:SF47">
    <property type="entry name" value="ENDOPEPTIDASE, PUTATIVE (AFU_ORTHOLOGUE AFUA_3G01220)-RELATED"/>
    <property type="match status" value="1"/>
</dbReference>
<dbReference type="Gene3D" id="2.40.70.10">
    <property type="entry name" value="Acid Proteases"/>
    <property type="match status" value="2"/>
</dbReference>
<dbReference type="CDD" id="cd05471">
    <property type="entry name" value="pepsin_like"/>
    <property type="match status" value="1"/>
</dbReference>
<comment type="similarity">
    <text evidence="1">Belongs to the peptidase A1 family.</text>
</comment>
<accession>A0ABR4CJE9</accession>
<dbReference type="InterPro" id="IPR021109">
    <property type="entry name" value="Peptidase_aspartic_dom_sf"/>
</dbReference>
<keyword evidence="2" id="KW-0732">Signal</keyword>
<dbReference type="SUPFAM" id="SSF50630">
    <property type="entry name" value="Acid proteases"/>
    <property type="match status" value="1"/>
</dbReference>
<comment type="caution">
    <text evidence="4">The sequence shown here is derived from an EMBL/GenBank/DDBJ whole genome shotgun (WGS) entry which is preliminary data.</text>
</comment>
<evidence type="ECO:0000313" key="5">
    <source>
        <dbReference type="Proteomes" id="UP001595075"/>
    </source>
</evidence>
<dbReference type="Proteomes" id="UP001595075">
    <property type="component" value="Unassembled WGS sequence"/>
</dbReference>
<proteinExistence type="inferred from homology"/>
<feature type="domain" description="Peptidase A1" evidence="3">
    <location>
        <begin position="98"/>
        <end position="451"/>
    </location>
</feature>
<dbReference type="InterPro" id="IPR001461">
    <property type="entry name" value="Aspartic_peptidase_A1"/>
</dbReference>
<dbReference type="PROSITE" id="PS51767">
    <property type="entry name" value="PEPTIDASE_A1"/>
    <property type="match status" value="1"/>
</dbReference>
<feature type="chain" id="PRO_5045798695" description="Peptidase A1 domain-containing protein" evidence="2">
    <location>
        <begin position="20"/>
        <end position="456"/>
    </location>
</feature>
<name>A0ABR4CJE9_9HELO</name>
<dbReference type="PANTHER" id="PTHR47966">
    <property type="entry name" value="BETA-SITE APP-CLEAVING ENZYME, ISOFORM A-RELATED"/>
    <property type="match status" value="1"/>
</dbReference>
<evidence type="ECO:0000256" key="1">
    <source>
        <dbReference type="ARBA" id="ARBA00007447"/>
    </source>
</evidence>
<sequence length="456" mass="49715">MSLPNFLVASAIFVLGIRARAVEKDGLTTPSAPASLEAPADIPIADYTLTLSKIPLTESLTNFHRSLSADSLRTRGLQPAYAPGQTVHLYRVSQGSQYAADVTWGNQTVGMLIDSGSADAWVAEAGFVCHDFNSKQLAPQANCTFGALYNRTDSLRLIPDSKFNKQYGIDLRGEHLQGVMAYETMTMGGLTVQNQEFGLVNNASWVSGDYKSTGLLGMAYPSRSNALRKNATGQYVRETYDTFFSNLWKQAKIKSNLFSMILNRNINGTAAPIPGYLSFGGVPDVPFTQNFTSTPIQLNKFFDNTTLTYYMIFLNSLNINGKKIAGSGGKDVSYMVDSGTSTNNVPTVVLDQIAAAFSPPGKFVLYNAQNPSGGGQYQFLCNATAPLVEFDIEGTLFPINKEDLWREDGGICYLNFADGGDASKTFMMLGTPFLYNVVSVYDVGASMMRFAQRAYY</sequence>
<evidence type="ECO:0000313" key="4">
    <source>
        <dbReference type="EMBL" id="KAL2069338.1"/>
    </source>
</evidence>
<gene>
    <name evidence="4" type="ORF">VTL71DRAFT_15676</name>
</gene>
<dbReference type="Pfam" id="PF00026">
    <property type="entry name" value="Asp"/>
    <property type="match status" value="1"/>
</dbReference>
<dbReference type="InterPro" id="IPR033121">
    <property type="entry name" value="PEPTIDASE_A1"/>
</dbReference>
<dbReference type="InterPro" id="IPR034164">
    <property type="entry name" value="Pepsin-like_dom"/>
</dbReference>
<reference evidence="4 5" key="1">
    <citation type="journal article" date="2024" name="Commun. Biol.">
        <title>Comparative genomic analysis of thermophilic fungi reveals convergent evolutionary adaptations and gene losses.</title>
        <authorList>
            <person name="Steindorff A.S."/>
            <person name="Aguilar-Pontes M.V."/>
            <person name="Robinson A.J."/>
            <person name="Andreopoulos B."/>
            <person name="LaButti K."/>
            <person name="Kuo A."/>
            <person name="Mondo S."/>
            <person name="Riley R."/>
            <person name="Otillar R."/>
            <person name="Haridas S."/>
            <person name="Lipzen A."/>
            <person name="Grimwood J."/>
            <person name="Schmutz J."/>
            <person name="Clum A."/>
            <person name="Reid I.D."/>
            <person name="Moisan M.C."/>
            <person name="Butler G."/>
            <person name="Nguyen T.T.M."/>
            <person name="Dewar K."/>
            <person name="Conant G."/>
            <person name="Drula E."/>
            <person name="Henrissat B."/>
            <person name="Hansel C."/>
            <person name="Singer S."/>
            <person name="Hutchinson M.I."/>
            <person name="de Vries R.P."/>
            <person name="Natvig D.O."/>
            <person name="Powell A.J."/>
            <person name="Tsang A."/>
            <person name="Grigoriev I.V."/>
        </authorList>
    </citation>
    <scope>NUCLEOTIDE SEQUENCE [LARGE SCALE GENOMIC DNA]</scope>
    <source>
        <strain evidence="4 5">CBS 494.80</strain>
    </source>
</reference>
<dbReference type="EMBL" id="JAZHXI010000008">
    <property type="protein sequence ID" value="KAL2069338.1"/>
    <property type="molecule type" value="Genomic_DNA"/>
</dbReference>
<keyword evidence="5" id="KW-1185">Reference proteome</keyword>
<protein>
    <recommendedName>
        <fullName evidence="3">Peptidase A1 domain-containing protein</fullName>
    </recommendedName>
</protein>
<feature type="signal peptide" evidence="2">
    <location>
        <begin position="1"/>
        <end position="19"/>
    </location>
</feature>
<organism evidence="4 5">
    <name type="scientific">Oculimacula yallundae</name>
    <dbReference type="NCBI Taxonomy" id="86028"/>
    <lineage>
        <taxon>Eukaryota</taxon>
        <taxon>Fungi</taxon>
        <taxon>Dikarya</taxon>
        <taxon>Ascomycota</taxon>
        <taxon>Pezizomycotina</taxon>
        <taxon>Leotiomycetes</taxon>
        <taxon>Helotiales</taxon>
        <taxon>Ploettnerulaceae</taxon>
        <taxon>Oculimacula</taxon>
    </lineage>
</organism>
<evidence type="ECO:0000259" key="3">
    <source>
        <dbReference type="PROSITE" id="PS51767"/>
    </source>
</evidence>
<evidence type="ECO:0000256" key="2">
    <source>
        <dbReference type="SAM" id="SignalP"/>
    </source>
</evidence>
<dbReference type="PRINTS" id="PR00792">
    <property type="entry name" value="PEPSIN"/>
</dbReference>